<dbReference type="SUPFAM" id="SSF49785">
    <property type="entry name" value="Galactose-binding domain-like"/>
    <property type="match status" value="1"/>
</dbReference>
<dbReference type="KEGG" id="srub:C2R22_07990"/>
<feature type="domain" description="Xaa-Pro dipeptidyl-peptidase C-terminal" evidence="3">
    <location>
        <begin position="337"/>
        <end position="651"/>
    </location>
</feature>
<dbReference type="InterPro" id="IPR013736">
    <property type="entry name" value="Xaa-Pro_dipept_C"/>
</dbReference>
<dbReference type="Gene3D" id="3.40.50.1820">
    <property type="entry name" value="alpha/beta hydrolase"/>
    <property type="match status" value="1"/>
</dbReference>
<dbReference type="InterPro" id="IPR000383">
    <property type="entry name" value="Xaa-Pro-like_dom"/>
</dbReference>
<dbReference type="InterPro" id="IPR029058">
    <property type="entry name" value="AB_hydrolase_fold"/>
</dbReference>
<dbReference type="Gene3D" id="1.10.3020.10">
    <property type="entry name" value="alpha-amino acid ester hydrolase ( Helical cap domain)"/>
    <property type="match status" value="1"/>
</dbReference>
<dbReference type="GO" id="GO:0008239">
    <property type="term" value="F:dipeptidyl-peptidase activity"/>
    <property type="evidence" value="ECO:0007669"/>
    <property type="project" value="InterPro"/>
</dbReference>
<evidence type="ECO:0000256" key="1">
    <source>
        <dbReference type="ARBA" id="ARBA00022801"/>
    </source>
</evidence>
<dbReference type="Proteomes" id="UP000236584">
    <property type="component" value="Chromosome"/>
</dbReference>
<dbReference type="InterPro" id="IPR050585">
    <property type="entry name" value="Xaa-Pro_dipeptidyl-ppase/CocE"/>
</dbReference>
<dbReference type="InterPro" id="IPR005674">
    <property type="entry name" value="CocE/Ser_esterase"/>
</dbReference>
<dbReference type="PANTHER" id="PTHR43056:SF10">
    <property type="entry name" value="COCE_NOND FAMILY, PUTATIVE (AFU_ORTHOLOGUE AFUA_7G00600)-RELATED"/>
    <property type="match status" value="1"/>
</dbReference>
<dbReference type="RefSeq" id="WP_103425288.1">
    <property type="nucleotide sequence ID" value="NZ_CP026309.1"/>
</dbReference>
<evidence type="ECO:0000259" key="3">
    <source>
        <dbReference type="SMART" id="SM00939"/>
    </source>
</evidence>
<dbReference type="SUPFAM" id="SSF53474">
    <property type="entry name" value="alpha/beta-Hydrolases"/>
    <property type="match status" value="1"/>
</dbReference>
<feature type="compositionally biased region" description="Basic and acidic residues" evidence="2">
    <location>
        <begin position="474"/>
        <end position="492"/>
    </location>
</feature>
<organism evidence="4 5">
    <name type="scientific">Salinigranum rubrum</name>
    <dbReference type="NCBI Taxonomy" id="755307"/>
    <lineage>
        <taxon>Archaea</taxon>
        <taxon>Methanobacteriati</taxon>
        <taxon>Methanobacteriota</taxon>
        <taxon>Stenosarchaea group</taxon>
        <taxon>Halobacteria</taxon>
        <taxon>Halobacteriales</taxon>
        <taxon>Haloferacaceae</taxon>
        <taxon>Salinigranum</taxon>
    </lineage>
</organism>
<keyword evidence="1" id="KW-0378">Hydrolase</keyword>
<gene>
    <name evidence="4" type="ORF">C2R22_07990</name>
</gene>
<evidence type="ECO:0000313" key="5">
    <source>
        <dbReference type="Proteomes" id="UP000236584"/>
    </source>
</evidence>
<evidence type="ECO:0000313" key="4">
    <source>
        <dbReference type="EMBL" id="AUV81600.1"/>
    </source>
</evidence>
<dbReference type="NCBIfam" id="TIGR00976">
    <property type="entry name" value="CocE_NonD"/>
    <property type="match status" value="2"/>
</dbReference>
<dbReference type="Pfam" id="PF02129">
    <property type="entry name" value="Peptidase_S15"/>
    <property type="match status" value="1"/>
</dbReference>
<dbReference type="Pfam" id="PF08530">
    <property type="entry name" value="PepX_C"/>
    <property type="match status" value="1"/>
</dbReference>
<reference evidence="4 5" key="1">
    <citation type="submission" date="2018-01" db="EMBL/GenBank/DDBJ databases">
        <title>Complete genome sequence of Salinigranum rubrum GX10T, an extremely halophilic archaeon isolated from a marine solar saltern.</title>
        <authorList>
            <person name="Han S."/>
        </authorList>
    </citation>
    <scope>NUCLEOTIDE SEQUENCE [LARGE SCALE GENOMIC DNA]</scope>
    <source>
        <strain evidence="4 5">GX10</strain>
    </source>
</reference>
<dbReference type="AlphaFoldDB" id="A0A2I8VI62"/>
<sequence>MVSQPEYEVHADLDVMIETRDGTRLATDIYRPADPDTREPVDEPFPVLLDRTPYGKRGAQSRHGEWYASRGYVVAIQDVRGRFDSEGEFYICATEAEDGADTVEWLADQAFCDGQVATLGTSYGAWVQNALATQDPDGLSGMFVNMGAANARKATFRHNGAFELRWLCWAFTLGAGFAHESLADPEVQQTFADVDVRDVLEDWPPRRGETALAELPDYDEWAFDIMETGSASDDLWQNPGVNFERYYDESADVPTVYSGGWYDSYTKATCDNFVGLSERKDADHYLVVGPWTHLARLPGGHDHSDTLLYPPLTWEVPTAGDLAFGEQAVKKYRETRLRFFDQYLKGEDAFADEPTVQYFLMGTGDGRKTDEGLLFHGGEWRSAEEWPPAETEFTRYYAHADGTLAPEEPDRKESSTSYEFDPLDPVPSVGGNSSSYLTYEPRDESVRAYPLGDRKLIDFVGRGPFDQREHDWVWGSEERSSSENGAEPHEEGSGEPLEERDDVLTFRTPPLEEDVVIAGPIRVRVYGETDAKDTDFTAKLIDEYPASEDYPDGYALNLCDSICRGRYRGYRDEADFITPGEVYEYYMEPYPTANVFEEGHRIRLDVSSSNFPRYDVNHNTGEALYGGADDSEPVVATNTVHHSAEYPTHVELPLQPR</sequence>
<name>A0A2I8VI62_9EURY</name>
<feature type="region of interest" description="Disordered" evidence="2">
    <location>
        <begin position="402"/>
        <end position="438"/>
    </location>
</feature>
<dbReference type="PANTHER" id="PTHR43056">
    <property type="entry name" value="PEPTIDASE S9 PROLYL OLIGOPEPTIDASE"/>
    <property type="match status" value="1"/>
</dbReference>
<keyword evidence="5" id="KW-1185">Reference proteome</keyword>
<dbReference type="Gene3D" id="2.60.120.260">
    <property type="entry name" value="Galactose-binding domain-like"/>
    <property type="match status" value="1"/>
</dbReference>
<accession>A0A2I8VI62</accession>
<dbReference type="GeneID" id="35592022"/>
<evidence type="ECO:0000256" key="2">
    <source>
        <dbReference type="SAM" id="MobiDB-lite"/>
    </source>
</evidence>
<protein>
    <submittedName>
        <fullName evidence="4">Acyl esterase</fullName>
    </submittedName>
</protein>
<proteinExistence type="predicted"/>
<dbReference type="EMBL" id="CP026309">
    <property type="protein sequence ID" value="AUV81600.1"/>
    <property type="molecule type" value="Genomic_DNA"/>
</dbReference>
<dbReference type="SMART" id="SM00939">
    <property type="entry name" value="PepX_C"/>
    <property type="match status" value="1"/>
</dbReference>
<dbReference type="InterPro" id="IPR008979">
    <property type="entry name" value="Galactose-bd-like_sf"/>
</dbReference>
<feature type="region of interest" description="Disordered" evidence="2">
    <location>
        <begin position="474"/>
        <end position="501"/>
    </location>
</feature>
<dbReference type="OrthoDB" id="189882at2157"/>